<reference evidence="2" key="1">
    <citation type="journal article" date="2021" name="Antonie Van Leeuwenhoek">
        <title>Draft genome and description of Waterburya agarophytonicola gen. nov. sp. nov. (Pleurocapsales, Cyanobacteria): a seaweed symbiont.</title>
        <authorList>
            <person name="Bonthond G."/>
            <person name="Shalygin S."/>
            <person name="Bayer T."/>
            <person name="Weinberger F."/>
        </authorList>
    </citation>
    <scope>NUCLEOTIDE SEQUENCE</scope>
    <source>
        <strain evidence="2">KI4</strain>
    </source>
</reference>
<feature type="domain" description="Gamma-glutamylcyclotransferase AIG2-like" evidence="1">
    <location>
        <begin position="10"/>
        <end position="135"/>
    </location>
</feature>
<name>A0A964BPW8_9CYAN</name>
<evidence type="ECO:0000313" key="3">
    <source>
        <dbReference type="Proteomes" id="UP000729733"/>
    </source>
</evidence>
<keyword evidence="3" id="KW-1185">Reference proteome</keyword>
<proteinExistence type="predicted"/>
<accession>A0A964BPW8</accession>
<dbReference type="Gene3D" id="3.10.490.10">
    <property type="entry name" value="Gamma-glutamyl cyclotransferase-like"/>
    <property type="match status" value="1"/>
</dbReference>
<dbReference type="AlphaFoldDB" id="A0A964BPW8"/>
<dbReference type="Proteomes" id="UP000729733">
    <property type="component" value="Unassembled WGS sequence"/>
</dbReference>
<dbReference type="Pfam" id="PF06094">
    <property type="entry name" value="GGACT"/>
    <property type="match status" value="1"/>
</dbReference>
<dbReference type="InterPro" id="IPR013024">
    <property type="entry name" value="GGCT-like"/>
</dbReference>
<evidence type="ECO:0000313" key="2">
    <source>
        <dbReference type="EMBL" id="MCC0176677.1"/>
    </source>
</evidence>
<dbReference type="InterPro" id="IPR036568">
    <property type="entry name" value="GGCT-like_sf"/>
</dbReference>
<protein>
    <submittedName>
        <fullName evidence="2">Gamma-glutamylcyclotransferase</fullName>
    </submittedName>
</protein>
<dbReference type="SUPFAM" id="SSF110857">
    <property type="entry name" value="Gamma-glutamyl cyclotransferase-like"/>
    <property type="match status" value="1"/>
</dbReference>
<comment type="caution">
    <text evidence="2">The sequence shown here is derived from an EMBL/GenBank/DDBJ whole genome shotgun (WGS) entry which is preliminary data.</text>
</comment>
<dbReference type="InterPro" id="IPR009288">
    <property type="entry name" value="AIG2-like_dom"/>
</dbReference>
<evidence type="ECO:0000259" key="1">
    <source>
        <dbReference type="Pfam" id="PF06094"/>
    </source>
</evidence>
<dbReference type="EMBL" id="JADWDC010000011">
    <property type="protein sequence ID" value="MCC0176677.1"/>
    <property type="molecule type" value="Genomic_DNA"/>
</dbReference>
<sequence length="137" mass="15683">MKPEASTLKVFVYGTLKPGEANYSHYCNGYVESQTIAYTKGILYALPIGYPAMVEGNNKVRGILLTCKNSDILASLDRLEGYQPQRKSGLNEYYRLLVSVYSLEDQLIDLAWAYFMTPEKIREYKGILVESNWWTSF</sequence>
<organism evidence="2 3">
    <name type="scientific">Waterburya agarophytonicola KI4</name>
    <dbReference type="NCBI Taxonomy" id="2874699"/>
    <lineage>
        <taxon>Bacteria</taxon>
        <taxon>Bacillati</taxon>
        <taxon>Cyanobacteriota</taxon>
        <taxon>Cyanophyceae</taxon>
        <taxon>Pleurocapsales</taxon>
        <taxon>Hyellaceae</taxon>
        <taxon>Waterburya</taxon>
        <taxon>Waterburya agarophytonicola</taxon>
    </lineage>
</organism>
<gene>
    <name evidence="2" type="ORF">I4641_06755</name>
</gene>
<dbReference type="CDD" id="cd06661">
    <property type="entry name" value="GGCT_like"/>
    <property type="match status" value="1"/>
</dbReference>